<dbReference type="Gene3D" id="2.60.40.10">
    <property type="entry name" value="Immunoglobulins"/>
    <property type="match status" value="1"/>
</dbReference>
<dbReference type="InterPro" id="IPR008979">
    <property type="entry name" value="Galactose-bd-like_sf"/>
</dbReference>
<dbReference type="InterPro" id="IPR014895">
    <property type="entry name" value="Alginate_lyase_2"/>
</dbReference>
<dbReference type="NCBIfam" id="TIGR04183">
    <property type="entry name" value="Por_Secre_tail"/>
    <property type="match status" value="1"/>
</dbReference>
<dbReference type="OrthoDB" id="2985529at2"/>
<feature type="signal peptide" evidence="1">
    <location>
        <begin position="1"/>
        <end position="42"/>
    </location>
</feature>
<proteinExistence type="predicted"/>
<dbReference type="Pfam" id="PF08787">
    <property type="entry name" value="Alginate_lyase2"/>
    <property type="match status" value="2"/>
</dbReference>
<dbReference type="Pfam" id="PF17957">
    <property type="entry name" value="Big_7"/>
    <property type="match status" value="1"/>
</dbReference>
<organism evidence="3 4">
    <name type="scientific">Neolewinella agarilytica</name>
    <dbReference type="NCBI Taxonomy" id="478744"/>
    <lineage>
        <taxon>Bacteria</taxon>
        <taxon>Pseudomonadati</taxon>
        <taxon>Bacteroidota</taxon>
        <taxon>Saprospiria</taxon>
        <taxon>Saprospirales</taxon>
        <taxon>Lewinellaceae</taxon>
        <taxon>Neolewinella</taxon>
    </lineage>
</organism>
<sequence length="937" mass="102505">MQVLSNYRYSGFGLKGRFYKPLHSQCLLLFFALMTVSYSAAAQELDPSLPPSGNFDLSYWKLTRPNQQEIDEDNLSNGFVKDGEFYTDTTTGAMVFWCPNDGRTGGSTYPRNELREMIRRGDNSIATQGINKNNWVFSSSTMANQEAAGGVDGVMTATVAVDHVSETSDETRKIGRVIVGQIHASDDEPCRIYYRKLPGNTKGSIYFAHEPTTGPEQWYDMIGSRADGAPDPEDGVALGEKFSYEIKVVFNTLTVTIMREGKPDVVQEVDMTNSGFADDWMYFKAGNYNQNNAGDPDEYAQVSFFALDVTHSEPTPPTGYTAPTDIPRFQPFLAECKLQAPNSSTLRAQDALDGYTHPEWFYVVNGDKIRFNQSGESMRTELRYEENYDATDGNRSMHARLDIAEQTCQQVTVLQIHDDANAGPGPNKPLLRIYKHNGRVPTNHLWAAIKTDAAGVNTTHIDLGEDPGGYFNCDIRLVDGNMIIDFEGEEKVNVDVSFWTFPSYWKAGVYLQDNGEATAHFDELFEGDGSPQNYFPSVSITSPANGENIEPGNDVEIIVDAIDSDGSITMVEFFEGNTLLGEDTTAPYSFTWSGAAEGAYTLTAKATDNEGGSRTSLSTEITIREQVSVTGVNFAESTAAAAVGGILQLEAIVSPANATNQNVVFASEDPSIATVDENGLLTGIAEGVATITVTTEEGAFIDSEEIQIVFPSSKFNLALNQPIEGTGTPDGANVPTSLVDDNTGTRWSVQNFPQSATVDLEDDDIRITQIEVTCYENRAYQFIIEGALTEEGPYTTIVDRSNNKTPGSPATPIIDVIDSVEARFVRVTVTGADVYAGQWVSLTELRVFGVGERNTVSVTEFSDQQIKLTPNPATSVVTISGAEAFHTLSVYDQTGRIVIHRKANNLTSLNVSELPAGLYYIKLEGDDKPQVSRLIKH</sequence>
<dbReference type="AlphaFoldDB" id="A0A1H9CIN4"/>
<dbReference type="InParanoid" id="A0A1H9CIN4"/>
<reference evidence="4" key="1">
    <citation type="submission" date="2016-10" db="EMBL/GenBank/DDBJ databases">
        <authorList>
            <person name="Varghese N."/>
            <person name="Submissions S."/>
        </authorList>
    </citation>
    <scope>NUCLEOTIDE SEQUENCE [LARGE SCALE GENOMIC DNA]</scope>
    <source>
        <strain evidence="4">DSM 24740</strain>
    </source>
</reference>
<dbReference type="InterPro" id="IPR003343">
    <property type="entry name" value="Big_2"/>
</dbReference>
<dbReference type="STRING" id="478744.SAMN05444359_104208"/>
<dbReference type="Pfam" id="PF02368">
    <property type="entry name" value="Big_2"/>
    <property type="match status" value="1"/>
</dbReference>
<dbReference type="InterPro" id="IPR013783">
    <property type="entry name" value="Ig-like_fold"/>
</dbReference>
<name>A0A1H9CIN4_9BACT</name>
<dbReference type="Gene3D" id="2.60.40.1080">
    <property type="match status" value="1"/>
</dbReference>
<dbReference type="Pfam" id="PF18962">
    <property type="entry name" value="Por_Secre_tail"/>
    <property type="match status" value="1"/>
</dbReference>
<evidence type="ECO:0000259" key="2">
    <source>
        <dbReference type="SMART" id="SM00635"/>
    </source>
</evidence>
<feature type="domain" description="BIG2" evidence="2">
    <location>
        <begin position="628"/>
        <end position="705"/>
    </location>
</feature>
<dbReference type="SUPFAM" id="SSF49899">
    <property type="entry name" value="Concanavalin A-like lectins/glucanases"/>
    <property type="match status" value="2"/>
</dbReference>
<dbReference type="EMBL" id="FOFB01000004">
    <property type="protein sequence ID" value="SEQ00921.1"/>
    <property type="molecule type" value="Genomic_DNA"/>
</dbReference>
<dbReference type="SMART" id="SM00635">
    <property type="entry name" value="BID_2"/>
    <property type="match status" value="1"/>
</dbReference>
<dbReference type="GO" id="GO:0004553">
    <property type="term" value="F:hydrolase activity, hydrolyzing O-glycosyl compounds"/>
    <property type="evidence" value="ECO:0007669"/>
    <property type="project" value="UniProtKB-ARBA"/>
</dbReference>
<dbReference type="InterPro" id="IPR008964">
    <property type="entry name" value="Invasin/intimin_cell_adhesion"/>
</dbReference>
<keyword evidence="4" id="KW-1185">Reference proteome</keyword>
<dbReference type="Gene3D" id="2.60.120.260">
    <property type="entry name" value="Galactose-binding domain-like"/>
    <property type="match status" value="1"/>
</dbReference>
<dbReference type="SUPFAM" id="SSF49373">
    <property type="entry name" value="Invasin/intimin cell-adhesion fragments"/>
    <property type="match status" value="1"/>
</dbReference>
<feature type="chain" id="PRO_5011542762" evidence="1">
    <location>
        <begin position="43"/>
        <end position="937"/>
    </location>
</feature>
<evidence type="ECO:0000313" key="4">
    <source>
        <dbReference type="Proteomes" id="UP000199021"/>
    </source>
</evidence>
<dbReference type="InterPro" id="IPR013320">
    <property type="entry name" value="ConA-like_dom_sf"/>
</dbReference>
<dbReference type="GO" id="GO:0005975">
    <property type="term" value="P:carbohydrate metabolic process"/>
    <property type="evidence" value="ECO:0007669"/>
    <property type="project" value="UniProtKB-ARBA"/>
</dbReference>
<evidence type="ECO:0000313" key="3">
    <source>
        <dbReference type="EMBL" id="SEQ00921.1"/>
    </source>
</evidence>
<dbReference type="Pfam" id="PF22633">
    <property type="entry name" value="F5_F8_type_C_2"/>
    <property type="match status" value="1"/>
</dbReference>
<dbReference type="RefSeq" id="WP_090166156.1">
    <property type="nucleotide sequence ID" value="NZ_FOFB01000004.1"/>
</dbReference>
<dbReference type="Proteomes" id="UP000199021">
    <property type="component" value="Unassembled WGS sequence"/>
</dbReference>
<evidence type="ECO:0000256" key="1">
    <source>
        <dbReference type="SAM" id="SignalP"/>
    </source>
</evidence>
<dbReference type="InterPro" id="IPR026444">
    <property type="entry name" value="Secre_tail"/>
</dbReference>
<accession>A0A1H9CIN4</accession>
<keyword evidence="1" id="KW-0732">Signal</keyword>
<gene>
    <name evidence="3" type="ORF">SAMN05444359_104208</name>
</gene>
<protein>
    <submittedName>
        <fullName evidence="3">Por secretion system C-terminal sorting domain-containing protein</fullName>
    </submittedName>
</protein>
<dbReference type="Gene3D" id="2.60.120.200">
    <property type="match status" value="2"/>
</dbReference>
<dbReference type="SUPFAM" id="SSF49785">
    <property type="entry name" value="Galactose-binding domain-like"/>
    <property type="match status" value="1"/>
</dbReference>